<comment type="caution">
    <text evidence="1">The sequence shown here is derived from an EMBL/GenBank/DDBJ whole genome shotgun (WGS) entry which is preliminary data.</text>
</comment>
<dbReference type="AlphaFoldDB" id="A0A2A4G8Q6"/>
<organism evidence="1 2">
    <name type="scientific">Sediminicola luteus</name>
    <dbReference type="NCBI Taxonomy" id="319238"/>
    <lineage>
        <taxon>Bacteria</taxon>
        <taxon>Pseudomonadati</taxon>
        <taxon>Bacteroidota</taxon>
        <taxon>Flavobacteriia</taxon>
        <taxon>Flavobacteriales</taxon>
        <taxon>Flavobacteriaceae</taxon>
        <taxon>Sediminicola</taxon>
    </lineage>
</organism>
<dbReference type="SUPFAM" id="SSF117991">
    <property type="entry name" value="YbeD/HP0495-like"/>
    <property type="match status" value="1"/>
</dbReference>
<protein>
    <recommendedName>
        <fullName evidence="3">DUF493 domain-containing protein</fullName>
    </recommendedName>
</protein>
<name>A0A2A4G8Q6_9FLAO</name>
<dbReference type="InterPro" id="IPR027471">
    <property type="entry name" value="YbeD-like_sf"/>
</dbReference>
<dbReference type="Pfam" id="PF04359">
    <property type="entry name" value="DUF493"/>
    <property type="match status" value="1"/>
</dbReference>
<proteinExistence type="predicted"/>
<dbReference type="OrthoDB" id="5616097at2"/>
<evidence type="ECO:0000313" key="2">
    <source>
        <dbReference type="Proteomes" id="UP000219559"/>
    </source>
</evidence>
<sequence length="95" mass="10827">MDPKKAEEFYSRLKEQLEQDTNWPAPYLYKFIVPTDTAKIQQIEDIFNNMGAVINSKQSKKGTYTSVSINVRMPNPAKVIEKYIEVSAVEGVISL</sequence>
<dbReference type="InterPro" id="IPR007454">
    <property type="entry name" value="UPF0250_YbeD-like"/>
</dbReference>
<dbReference type="RefSeq" id="WP_097442920.1">
    <property type="nucleotide sequence ID" value="NZ_NBWU01000004.1"/>
</dbReference>
<gene>
    <name evidence="1" type="ORF">B7P33_12965</name>
</gene>
<keyword evidence="2" id="KW-1185">Reference proteome</keyword>
<dbReference type="Gene3D" id="3.30.70.260">
    <property type="match status" value="1"/>
</dbReference>
<evidence type="ECO:0000313" key="1">
    <source>
        <dbReference type="EMBL" id="PCE64135.1"/>
    </source>
</evidence>
<evidence type="ECO:0008006" key="3">
    <source>
        <dbReference type="Google" id="ProtNLM"/>
    </source>
</evidence>
<dbReference type="EMBL" id="NBWU01000004">
    <property type="protein sequence ID" value="PCE64135.1"/>
    <property type="molecule type" value="Genomic_DNA"/>
</dbReference>
<reference evidence="1 2" key="1">
    <citation type="submission" date="2017-04" db="EMBL/GenBank/DDBJ databases">
        <title>A new member of the family Flavobacteriaceae isolated from ascidians.</title>
        <authorList>
            <person name="Chen L."/>
        </authorList>
    </citation>
    <scope>NUCLEOTIDE SEQUENCE [LARGE SCALE GENOMIC DNA]</scope>
    <source>
        <strain evidence="1 2">HQA918</strain>
    </source>
</reference>
<accession>A0A2A4G8Q6</accession>
<dbReference type="Proteomes" id="UP000219559">
    <property type="component" value="Unassembled WGS sequence"/>
</dbReference>